<keyword evidence="2" id="KW-0812">Transmembrane</keyword>
<evidence type="ECO:0000313" key="4">
    <source>
        <dbReference type="Proteomes" id="UP000023152"/>
    </source>
</evidence>
<evidence type="ECO:0000256" key="1">
    <source>
        <dbReference type="SAM" id="MobiDB-lite"/>
    </source>
</evidence>
<comment type="caution">
    <text evidence="3">The sequence shown here is derived from an EMBL/GenBank/DDBJ whole genome shotgun (WGS) entry which is preliminary data.</text>
</comment>
<feature type="compositionally biased region" description="Polar residues" evidence="1">
    <location>
        <begin position="319"/>
        <end position="333"/>
    </location>
</feature>
<organism evidence="3 4">
    <name type="scientific">Reticulomyxa filosa</name>
    <dbReference type="NCBI Taxonomy" id="46433"/>
    <lineage>
        <taxon>Eukaryota</taxon>
        <taxon>Sar</taxon>
        <taxon>Rhizaria</taxon>
        <taxon>Retaria</taxon>
        <taxon>Foraminifera</taxon>
        <taxon>Monothalamids</taxon>
        <taxon>Reticulomyxidae</taxon>
        <taxon>Reticulomyxa</taxon>
    </lineage>
</organism>
<protein>
    <submittedName>
        <fullName evidence="3">Uncharacterized protein</fullName>
    </submittedName>
</protein>
<feature type="region of interest" description="Disordered" evidence="1">
    <location>
        <begin position="319"/>
        <end position="342"/>
    </location>
</feature>
<accession>X6P863</accession>
<feature type="transmembrane region" description="Helical" evidence="2">
    <location>
        <begin position="854"/>
        <end position="872"/>
    </location>
</feature>
<dbReference type="AlphaFoldDB" id="X6P863"/>
<name>X6P863_RETFI</name>
<reference evidence="3 4" key="1">
    <citation type="journal article" date="2013" name="Curr. Biol.">
        <title>The Genome of the Foraminiferan Reticulomyxa filosa.</title>
        <authorList>
            <person name="Glockner G."/>
            <person name="Hulsmann N."/>
            <person name="Schleicher M."/>
            <person name="Noegel A.A."/>
            <person name="Eichinger L."/>
            <person name="Gallinger C."/>
            <person name="Pawlowski J."/>
            <person name="Sierra R."/>
            <person name="Euteneuer U."/>
            <person name="Pillet L."/>
            <person name="Moustafa A."/>
            <person name="Platzer M."/>
            <person name="Groth M."/>
            <person name="Szafranski K."/>
            <person name="Schliwa M."/>
        </authorList>
    </citation>
    <scope>NUCLEOTIDE SEQUENCE [LARGE SCALE GENOMIC DNA]</scope>
</reference>
<dbReference type="EMBL" id="ASPP01003114">
    <property type="protein sequence ID" value="ETO33822.1"/>
    <property type="molecule type" value="Genomic_DNA"/>
</dbReference>
<evidence type="ECO:0000256" key="2">
    <source>
        <dbReference type="SAM" id="Phobius"/>
    </source>
</evidence>
<dbReference type="Proteomes" id="UP000023152">
    <property type="component" value="Unassembled WGS sequence"/>
</dbReference>
<keyword evidence="2" id="KW-1133">Transmembrane helix</keyword>
<gene>
    <name evidence="3" type="ORF">RFI_03283</name>
</gene>
<proteinExistence type="predicted"/>
<sequence>MLCIVWYFGILGDKHQKKIHKYRVCSKHFSLKLEKIQKLFVSQKMEHKQRKNKLKIRTAYILDQRRATVNSVNLSTAARDGPKEIVFARQSKISSSEDTKDDNKYAAALFQSTRKRPLCHDGSSENKNPNVGKKIILEERKLHQEQKNEKCNKKVDNRKDWFEKNERELQNKIVEPSVMQTNDGTRHGVFKDRFHFLGPVQKRRRLSSNIAKTTIANITLPLNETCVLGDSNGLPRCANDTSCISINLTTKKVETGSTGLFAGIDFRKGCHNDSFCSSDYKSKPSSSNLSFSNASTIEANQSIMSRNVIQNNIPSSASLQVSSNNKLQDTNSRSKVHPKDLRQLTCINQTQTEKNDPLHPSAPPLHKKEFLVGLPKPQKGHFSLNLRLSCKKKSLFFIFYCNTAPFSLPSNKQTKNKKEKLLQSGPIWEARSSQRQEKVNSATMMTCNPGDRNCYRDSTVHLQIHSTSANRDNKLKWYPYLSKLVEDNMNVTSSQIAIVSIDCFKQMLSSLQDLSTKEERGHADSIDIFIESVHQLDKFLWLLARCEIMLNKEEEAREKEIVEFNKSLSEKELTNLWSDDYKKLDLNYEKRINSKKKRQKSSSAKIDLLNKDQHILEKSSPTNPKTQKKKATAIKKRVHFCCYDLSSVTAPQPGELTSKEHIADIAKLLIKCGKIGIKLFNFEVHMCINVVRAQNRKCVDAFVAALRSYVRSTQDTYKCDDITYTDAAMYLLNEFDKALLNISKYPFQENLTHILSSLIRFLLKSIFCAHNFLDPLPTAKRKKKAAERNEAGNKPRIPIPTWYDKIGTYVIIEDIPSTKLDNGKKNEINRNSGKKCSDYAEFVPYNAAECSESFLFFACIFFFIVVFLPHLLRDFKKPSNGQVLGNVQAFVQ</sequence>
<keyword evidence="4" id="KW-1185">Reference proteome</keyword>
<evidence type="ECO:0000313" key="3">
    <source>
        <dbReference type="EMBL" id="ETO33822.1"/>
    </source>
</evidence>
<keyword evidence="2" id="KW-0472">Membrane</keyword>